<dbReference type="Gene3D" id="3.60.40.10">
    <property type="entry name" value="PPM-type phosphatase domain"/>
    <property type="match status" value="1"/>
</dbReference>
<dbReference type="Proteomes" id="UP000487268">
    <property type="component" value="Unassembled WGS sequence"/>
</dbReference>
<dbReference type="AlphaFoldDB" id="A0A7K0BPG9"/>
<reference evidence="2 3" key="1">
    <citation type="submission" date="2019-10" db="EMBL/GenBank/DDBJ databases">
        <title>Actinomadura rubteroloni sp. nov. and Actinomadura macrotermitis sp. nov., isolated from the gut of fungus growing-termite Macrotermes natalensis.</title>
        <authorList>
            <person name="Benndorf R."/>
            <person name="Martin K."/>
            <person name="Kuefner M."/>
            <person name="De Beer W."/>
            <person name="Kaster A.-K."/>
            <person name="Vollmers J."/>
            <person name="Poulsen M."/>
            <person name="Beemelmanns C."/>
        </authorList>
    </citation>
    <scope>NUCLEOTIDE SEQUENCE [LARGE SCALE GENOMIC DNA]</scope>
    <source>
        <strain evidence="2 3">RB68</strain>
    </source>
</reference>
<comment type="caution">
    <text evidence="2">The sequence shown here is derived from an EMBL/GenBank/DDBJ whole genome shotgun (WGS) entry which is preliminary data.</text>
</comment>
<evidence type="ECO:0000259" key="1">
    <source>
        <dbReference type="PROSITE" id="PS51746"/>
    </source>
</evidence>
<dbReference type="SUPFAM" id="SSF81606">
    <property type="entry name" value="PP2C-like"/>
    <property type="match status" value="1"/>
</dbReference>
<dbReference type="InterPro" id="IPR036457">
    <property type="entry name" value="PPM-type-like_dom_sf"/>
</dbReference>
<evidence type="ECO:0000313" key="2">
    <source>
        <dbReference type="EMBL" id="MQY02976.1"/>
    </source>
</evidence>
<proteinExistence type="predicted"/>
<dbReference type="SMART" id="SM00332">
    <property type="entry name" value="PP2Cc"/>
    <property type="match status" value="1"/>
</dbReference>
<name>A0A7K0BPG9_9ACTN</name>
<evidence type="ECO:0000313" key="3">
    <source>
        <dbReference type="Proteomes" id="UP000487268"/>
    </source>
</evidence>
<dbReference type="PROSITE" id="PS51746">
    <property type="entry name" value="PPM_2"/>
    <property type="match status" value="1"/>
</dbReference>
<dbReference type="EMBL" id="WEGH01000001">
    <property type="protein sequence ID" value="MQY02976.1"/>
    <property type="molecule type" value="Genomic_DNA"/>
</dbReference>
<keyword evidence="3" id="KW-1185">Reference proteome</keyword>
<dbReference type="InterPro" id="IPR001932">
    <property type="entry name" value="PPM-type_phosphatase-like_dom"/>
</dbReference>
<gene>
    <name evidence="2" type="ORF">ACRB68_10110</name>
</gene>
<dbReference type="RefSeq" id="WP_328593772.1">
    <property type="nucleotide sequence ID" value="NZ_WEGH01000001.1"/>
</dbReference>
<dbReference type="Pfam" id="PF13672">
    <property type="entry name" value="PP2C_2"/>
    <property type="match status" value="1"/>
</dbReference>
<feature type="domain" description="PPM-type phosphatase" evidence="1">
    <location>
        <begin position="94"/>
        <end position="371"/>
    </location>
</feature>
<protein>
    <recommendedName>
        <fullName evidence="1">PPM-type phosphatase domain-containing protein</fullName>
    </recommendedName>
</protein>
<accession>A0A7K0BPG9</accession>
<organism evidence="2 3">
    <name type="scientific">Actinomadura macrotermitis</name>
    <dbReference type="NCBI Taxonomy" id="2585200"/>
    <lineage>
        <taxon>Bacteria</taxon>
        <taxon>Bacillati</taxon>
        <taxon>Actinomycetota</taxon>
        <taxon>Actinomycetes</taxon>
        <taxon>Streptosporangiales</taxon>
        <taxon>Thermomonosporaceae</taxon>
        <taxon>Actinomadura</taxon>
    </lineage>
</organism>
<sequence length="378" mass="38330">MTEDPSVVKTAELSCPVCDEVVYPGEDFCEACGHRLDEVAPAPPAAPVVREAGGCTGCGAQAIDGDGYCERCGLRQPADRDHIEIELPGPGGVLAAGASDRGRRYSRNEDSFAIAAHSGGVAVVVCDGVGSSPDPDEASLAAAHTGVTELVTLLEAGADPAAATRDAALRAAEAVAALAPSPDAAPSCTYVSAVTGPSTVTVGWVGDSRAYWLSAVPEAEVDTAEVDTGEFDVEEADTAEQNTADQGTAEVTALGASRQLTDDDSWAAIMVARGALTEAEAEAHPNAHVITAWLGADADEVRPNVRTFSVPGPGAVLVCSDGLWNYLPRAEQLAAAAGDAAADPLGTVRGLVRHALEAGGRDNITVTVIPVAARGNGA</sequence>